<evidence type="ECO:0000313" key="2">
    <source>
        <dbReference type="EMBL" id="CAE8736439.1"/>
    </source>
</evidence>
<evidence type="ECO:0000256" key="1">
    <source>
        <dbReference type="SAM" id="MobiDB-lite"/>
    </source>
</evidence>
<feature type="region of interest" description="Disordered" evidence="1">
    <location>
        <begin position="465"/>
        <end position="501"/>
    </location>
</feature>
<sequence>MGQVQAHARRRTLARPADSLLRWSAELADVSAQEAEEEFVGRLQAGLKAWMGRLTFLWSTWESLQDRLNKEQKAAVDWLEAELVDHELLALKSWGPSPVAPAMFPFMGMNMFDHLQAMQHMQSMQNMGGMMPPQTGQSGATAPMQHMQNMQNMGGMMPPQTGQYGATDHWFDMSQGSLLPTGHNMMGNGVYMCQPANTGESSTVKVDGLPGTGSPESMGPSIRHSGMLPFANSPGSAANAEASPGHDRRQLFPEEVDTVLSMINRMSADARKSLFDKLGVSSVSTDFDSSLKHAVSLVVQVEHMDGNDVGLVSEAVIQSMSKLTTSEVLGVFVAQMLHHSVEQKLINPRSITHAVQAIEPISNTLNEPPLGLGPKTVYALPEGSTEKIRRHQALNKLMVTRIIDLQPEDTRKFWLREGIKPVAASSNEREMFFEMHRIVNFGVSKQEIKACMLWIRSNLPVQYKKQTGEKPAGEDRAKRSADQLGSEGSSNSGPQPKILKPTTFDINTYTFANFKTDAADMTRLFDGSELLSVKEATSLSSVGTAQSLKVHVVNFELALENFGLTPKMKDAVFPTFKLATQSLGLKADKRSIDELRRWQRHLDHHIRLGDETLSGQLPAYWAIRDVVLRGLRPEASMFMLPVVAVAGDVDAAVGAEKSSVGFTKEAQAHVNPGKNFERIAI</sequence>
<reference evidence="2" key="1">
    <citation type="submission" date="2021-02" db="EMBL/GenBank/DDBJ databases">
        <authorList>
            <person name="Dougan E. K."/>
            <person name="Rhodes N."/>
            <person name="Thang M."/>
            <person name="Chan C."/>
        </authorList>
    </citation>
    <scope>NUCLEOTIDE SEQUENCE</scope>
</reference>
<accession>A0A813LRU8</accession>
<comment type="caution">
    <text evidence="2">The sequence shown here is derived from an EMBL/GenBank/DDBJ whole genome shotgun (WGS) entry which is preliminary data.</text>
</comment>
<dbReference type="Proteomes" id="UP000626109">
    <property type="component" value="Unassembled WGS sequence"/>
</dbReference>
<organism evidence="2 3">
    <name type="scientific">Polarella glacialis</name>
    <name type="common">Dinoflagellate</name>
    <dbReference type="NCBI Taxonomy" id="89957"/>
    <lineage>
        <taxon>Eukaryota</taxon>
        <taxon>Sar</taxon>
        <taxon>Alveolata</taxon>
        <taxon>Dinophyceae</taxon>
        <taxon>Suessiales</taxon>
        <taxon>Suessiaceae</taxon>
        <taxon>Polarella</taxon>
    </lineage>
</organism>
<name>A0A813LRU8_POLGL</name>
<protein>
    <submittedName>
        <fullName evidence="2">Uncharacterized protein</fullName>
    </submittedName>
</protein>
<gene>
    <name evidence="2" type="ORF">PGLA2088_LOCUS48313</name>
</gene>
<feature type="region of interest" description="Disordered" evidence="1">
    <location>
        <begin position="227"/>
        <end position="250"/>
    </location>
</feature>
<feature type="compositionally biased region" description="Basic and acidic residues" evidence="1">
    <location>
        <begin position="466"/>
        <end position="481"/>
    </location>
</feature>
<dbReference type="AlphaFoldDB" id="A0A813LRU8"/>
<evidence type="ECO:0000313" key="3">
    <source>
        <dbReference type="Proteomes" id="UP000626109"/>
    </source>
</evidence>
<proteinExistence type="predicted"/>
<dbReference type="EMBL" id="CAJNNW010036662">
    <property type="protein sequence ID" value="CAE8736439.1"/>
    <property type="molecule type" value="Genomic_DNA"/>
</dbReference>